<reference evidence="1 2" key="1">
    <citation type="submission" date="2019-05" db="EMBL/GenBank/DDBJ databases">
        <authorList>
            <consortium name="Pathogen Informatics"/>
        </authorList>
    </citation>
    <scope>NUCLEOTIDE SEQUENCE [LARGE SCALE GENOMIC DNA]</scope>
    <source>
        <strain evidence="1 2">NCTC11429</strain>
    </source>
</reference>
<dbReference type="KEGG" id="stha:NCTC11429_02274"/>
<organism evidence="1 2">
    <name type="scientific">Sphingobacterium thalpophilum</name>
    <dbReference type="NCBI Taxonomy" id="259"/>
    <lineage>
        <taxon>Bacteria</taxon>
        <taxon>Pseudomonadati</taxon>
        <taxon>Bacteroidota</taxon>
        <taxon>Sphingobacteriia</taxon>
        <taxon>Sphingobacteriales</taxon>
        <taxon>Sphingobacteriaceae</taxon>
        <taxon>Sphingobacterium</taxon>
    </lineage>
</organism>
<protein>
    <submittedName>
        <fullName evidence="1">Uncharacterized protein</fullName>
    </submittedName>
</protein>
<dbReference type="GeneID" id="78462995"/>
<dbReference type="Pfam" id="PF20102">
    <property type="entry name" value="DUF6492"/>
    <property type="match status" value="1"/>
</dbReference>
<accession>A0A4U9V0Y0</accession>
<evidence type="ECO:0000313" key="2">
    <source>
        <dbReference type="Proteomes" id="UP000308196"/>
    </source>
</evidence>
<proteinExistence type="predicted"/>
<name>A0A4U9V0Y0_9SPHI</name>
<sequence length="322" mass="38000">MQVPTSSPKYDAIICVGPQHIAIAKTVIQRLKLFFHPQHIYVVTNESHFKDFQLLIPELDLILVNENDLFERFNLQSVANYLEERINKKERAGWYFQQFLKMEIAKIIQNEYYLIWDADTVPLKPIRFFNNENRVLIHKSEENHPPYFETLKRILGLSKAVDYSFISEHLMVRTSLMRTMLLKLRADDDDRAWPYHILENIKTEDLPLSGFSEYETYGNFLRSTDPESFALRTDPAEILYSSRNGSTFFSSSPQPKDLDFLAALGLHYVTFETWQDSNSRKVRANRKRSRLFLFFKNAPLLNIISRQIKKNFMKTYSLPRQP</sequence>
<dbReference type="AlphaFoldDB" id="A0A4U9V0Y0"/>
<evidence type="ECO:0000313" key="1">
    <source>
        <dbReference type="EMBL" id="VTR40030.1"/>
    </source>
</evidence>
<dbReference type="EMBL" id="LR590484">
    <property type="protein sequence ID" value="VTR40030.1"/>
    <property type="molecule type" value="Genomic_DNA"/>
</dbReference>
<dbReference type="InterPro" id="IPR045499">
    <property type="entry name" value="DUF6492"/>
</dbReference>
<dbReference type="Proteomes" id="UP000308196">
    <property type="component" value="Chromosome"/>
</dbReference>
<dbReference type="STRING" id="1123265.GCA_000686625_01138"/>
<gene>
    <name evidence="1" type="ORF">NCTC11429_02274</name>
</gene>
<dbReference type="RefSeq" id="WP_051607322.1">
    <property type="nucleotide sequence ID" value="NZ_LR590484.1"/>
</dbReference>